<dbReference type="PIRSF" id="PIRSF003085">
    <property type="entry name" value="CMAS"/>
    <property type="match status" value="1"/>
</dbReference>
<dbReference type="GO" id="GO:0032259">
    <property type="term" value="P:methylation"/>
    <property type="evidence" value="ECO:0007669"/>
    <property type="project" value="UniProtKB-KW"/>
</dbReference>
<dbReference type="GO" id="GO:0008825">
    <property type="term" value="F:cyclopropane-fatty-acyl-phospholipid synthase activity"/>
    <property type="evidence" value="ECO:0007669"/>
    <property type="project" value="UniProtKB-EC"/>
</dbReference>
<dbReference type="CDD" id="cd02440">
    <property type="entry name" value="AdoMet_MTases"/>
    <property type="match status" value="1"/>
</dbReference>
<evidence type="ECO:0000256" key="3">
    <source>
        <dbReference type="ARBA" id="ARBA00022679"/>
    </source>
</evidence>
<keyword evidence="3 6" id="KW-0808">Transferase</keyword>
<accession>A0A1J5PVK2</accession>
<keyword evidence="4" id="KW-0949">S-adenosyl-L-methionine</keyword>
<comment type="caution">
    <text evidence="6">The sequence shown here is derived from an EMBL/GenBank/DDBJ whole genome shotgun (WGS) entry which is preliminary data.</text>
</comment>
<sequence length="431" mass="49055">MLMRTDNSKQDCHDTDLSKRILHRLFDGYPVGLAVRLWDGRLMQVGEGLPAFTLSFRHPGVLRDLVLFRDPVRLAEAYFGGEVEVTGDFNAAVGLRWHLEKLRLPLIEKAWLALRAFAFIVSSPRCQAEDGAVAHRHCKNGSESIAFHYDVSNEFYRLWLDPRMVYSCAYFESPEQDLEQAQCNKLEHICRKLRLRAGETLLDIGCGWGALVCWAARHHGVSAHGITLSRNQYVHACEEIARQGLAGQVTVELRDYRDLDCAAGYDKVVSVGMFEHVGLKNLPEYFAMVNRVLKPGGLFLNHGITSDEPGWSPGVATRFINRHVFPDGELDTVSRVLCCMEEADFEIFDVEGLRPHYALTLRHWVKRLDASAEEVIRLVGKRTYRIWRLYMTGCALQFEQGSTGVYQILALRRECAMPNLPLTRRDIYQAI</sequence>
<evidence type="ECO:0000256" key="5">
    <source>
        <dbReference type="ARBA" id="ARBA00023098"/>
    </source>
</evidence>
<keyword evidence="2 6" id="KW-0489">Methyltransferase</keyword>
<dbReference type="SUPFAM" id="SSF53335">
    <property type="entry name" value="S-adenosyl-L-methionine-dependent methyltransferases"/>
    <property type="match status" value="1"/>
</dbReference>
<evidence type="ECO:0000256" key="1">
    <source>
        <dbReference type="ARBA" id="ARBA00010815"/>
    </source>
</evidence>
<dbReference type="GO" id="GO:0008610">
    <property type="term" value="P:lipid biosynthetic process"/>
    <property type="evidence" value="ECO:0007669"/>
    <property type="project" value="InterPro"/>
</dbReference>
<evidence type="ECO:0000256" key="2">
    <source>
        <dbReference type="ARBA" id="ARBA00022603"/>
    </source>
</evidence>
<keyword evidence="5" id="KW-0443">Lipid metabolism</keyword>
<evidence type="ECO:0000313" key="6">
    <source>
        <dbReference type="EMBL" id="OIQ75497.1"/>
    </source>
</evidence>
<dbReference type="EC" id="2.1.1.79" evidence="6"/>
<proteinExistence type="inferred from homology"/>
<dbReference type="AlphaFoldDB" id="A0A1J5PVK2"/>
<dbReference type="Pfam" id="PF02353">
    <property type="entry name" value="CMAS"/>
    <property type="match status" value="1"/>
</dbReference>
<protein>
    <submittedName>
        <fullName evidence="6">Cyclopropane-fatty-acyl-phospholipid synthase</fullName>
        <ecNumber evidence="6">2.1.1.79</ecNumber>
    </submittedName>
</protein>
<dbReference type="InterPro" id="IPR003333">
    <property type="entry name" value="CMAS"/>
</dbReference>
<comment type="similarity">
    <text evidence="1">Belongs to the CFA/CMAS family.</text>
</comment>
<organism evidence="6">
    <name type="scientific">mine drainage metagenome</name>
    <dbReference type="NCBI Taxonomy" id="410659"/>
    <lineage>
        <taxon>unclassified sequences</taxon>
        <taxon>metagenomes</taxon>
        <taxon>ecological metagenomes</taxon>
    </lineage>
</organism>
<dbReference type="PANTHER" id="PTHR43667">
    <property type="entry name" value="CYCLOPROPANE-FATTY-ACYL-PHOSPHOLIPID SYNTHASE"/>
    <property type="match status" value="1"/>
</dbReference>
<dbReference type="Gene3D" id="3.40.50.150">
    <property type="entry name" value="Vaccinia Virus protein VP39"/>
    <property type="match status" value="1"/>
</dbReference>
<dbReference type="InterPro" id="IPR029063">
    <property type="entry name" value="SAM-dependent_MTases_sf"/>
</dbReference>
<reference evidence="6" key="1">
    <citation type="submission" date="2016-10" db="EMBL/GenBank/DDBJ databases">
        <title>Sequence of Gallionella enrichment culture.</title>
        <authorList>
            <person name="Poehlein A."/>
            <person name="Muehling M."/>
            <person name="Daniel R."/>
        </authorList>
    </citation>
    <scope>NUCLEOTIDE SEQUENCE</scope>
</reference>
<evidence type="ECO:0000256" key="4">
    <source>
        <dbReference type="ARBA" id="ARBA00022691"/>
    </source>
</evidence>
<name>A0A1J5PVK2_9ZZZZ</name>
<gene>
    <name evidence="6" type="primary">cfa_15</name>
    <name evidence="6" type="ORF">GALL_428350</name>
</gene>
<dbReference type="EMBL" id="MLJW01002146">
    <property type="protein sequence ID" value="OIQ75497.1"/>
    <property type="molecule type" value="Genomic_DNA"/>
</dbReference>
<dbReference type="InterPro" id="IPR050723">
    <property type="entry name" value="CFA/CMAS"/>
</dbReference>
<dbReference type="PANTHER" id="PTHR43667:SF1">
    <property type="entry name" value="CYCLOPROPANE-FATTY-ACYL-PHOSPHOLIPID SYNTHASE"/>
    <property type="match status" value="1"/>
</dbReference>